<dbReference type="HOGENOM" id="CLU_397311_0_0_9"/>
<feature type="transmembrane region" description="Helical" evidence="1">
    <location>
        <begin position="302"/>
        <end position="323"/>
    </location>
</feature>
<dbReference type="OrthoDB" id="2662505at2"/>
<gene>
    <name evidence="2" type="ordered locus">Theco_4028</name>
</gene>
<evidence type="ECO:0000256" key="1">
    <source>
        <dbReference type="SAM" id="Phobius"/>
    </source>
</evidence>
<reference evidence="3" key="1">
    <citation type="submission" date="2012-01" db="EMBL/GenBank/DDBJ databases">
        <title>Complete sequence of plasmid of Thermobacillus composti KWC4.</title>
        <authorList>
            <person name="Lucas S."/>
            <person name="Han J."/>
            <person name="Lapidus A."/>
            <person name="Cheng J.-F."/>
            <person name="Goodwin L."/>
            <person name="Pitluck S."/>
            <person name="Peters L."/>
            <person name="Ovchinnikova G."/>
            <person name="Teshima H."/>
            <person name="Detter J.C."/>
            <person name="Han C."/>
            <person name="Tapia R."/>
            <person name="Land M."/>
            <person name="Hauser L."/>
            <person name="Kyrpides N."/>
            <person name="Ivanova N."/>
            <person name="Pagani I."/>
            <person name="Anderson I."/>
            <person name="Woyke T."/>
        </authorList>
    </citation>
    <scope>NUCLEOTIDE SEQUENCE [LARGE SCALE GENOMIC DNA]</scope>
    <source>
        <strain evidence="3">DSM 18247 / JCM 13945 / KWC4</strain>
        <plasmid evidence="3">Plasmid pTHECO01</plasmid>
    </source>
</reference>
<dbReference type="KEGG" id="tco:Theco_4028"/>
<feature type="transmembrane region" description="Helical" evidence="1">
    <location>
        <begin position="264"/>
        <end position="282"/>
    </location>
</feature>
<feature type="transmembrane region" description="Helical" evidence="1">
    <location>
        <begin position="650"/>
        <end position="673"/>
    </location>
</feature>
<accession>L0EL65</accession>
<organism evidence="2 3">
    <name type="scientific">Thermobacillus composti (strain DSM 18247 / JCM 13945 / KWC4)</name>
    <dbReference type="NCBI Taxonomy" id="717605"/>
    <lineage>
        <taxon>Bacteria</taxon>
        <taxon>Bacillati</taxon>
        <taxon>Bacillota</taxon>
        <taxon>Bacilli</taxon>
        <taxon>Bacillales</taxon>
        <taxon>Paenibacillaceae</taxon>
        <taxon>Thermobacillus</taxon>
    </lineage>
</organism>
<feature type="transmembrane region" description="Helical" evidence="1">
    <location>
        <begin position="393"/>
        <end position="412"/>
    </location>
</feature>
<proteinExistence type="predicted"/>
<evidence type="ECO:0000313" key="3">
    <source>
        <dbReference type="Proteomes" id="UP000010795"/>
    </source>
</evidence>
<feature type="transmembrane region" description="Helical" evidence="1">
    <location>
        <begin position="506"/>
        <end position="526"/>
    </location>
</feature>
<dbReference type="AlphaFoldDB" id="L0EL65"/>
<name>L0EL65_THECK</name>
<keyword evidence="2" id="KW-0614">Plasmid</keyword>
<keyword evidence="1" id="KW-0472">Membrane</keyword>
<geneLocation type="plasmid" evidence="2 3">
    <name>pTHECO01</name>
</geneLocation>
<keyword evidence="1" id="KW-1133">Transmembrane helix</keyword>
<feature type="transmembrane region" description="Helical" evidence="1">
    <location>
        <begin position="100"/>
        <end position="118"/>
    </location>
</feature>
<dbReference type="RefSeq" id="WP_015256742.1">
    <property type="nucleotide sequence ID" value="NC_019898.1"/>
</dbReference>
<feature type="transmembrane region" description="Helical" evidence="1">
    <location>
        <begin position="6"/>
        <end position="27"/>
    </location>
</feature>
<sequence length="690" mass="80250">MIQTALFIILCASLGISVILFAAAKYLTKKQENSIGPVSSSFMLPRGKKRKQRINDFYQKSYVYATRLPFISRYVLKIRNRLATIHSYDEFTMRKETMRITFLVLGTLSVSVLILTLITRDLTYFFLILLGALIVNGLLIDAFVNRVEDRLLEQMTDHFADVRHQYHQHGMVDEAIYEAAEISKYEMSLHAKKIYEILTANNPQEKLEAYYEVAPNRFLKVFAGISYLVKEYGDKILQNGSMYLQALNRLKNEIYLEILHRKKLSYRLKSLSIIAIAPMFFVKPIEEWAKNTFPSMSEFYTSRIGFIIKIFIFLTVVVAYILLRKMQDSDAGRYIPRSSKHTLSKALYKNRFVKWVVDRFVPASHSKEYFRLTKLLKETNSSLTLEWFQMRRIFLFAATLIASISIFAYLHVLTVNQVLSSSGNNQTIFGKVSPEDEKSARELTDFDKKVIEQIKGGGDDLVDKIAMEVIKLKGPDADPDEIKIAVDRIASKISVINNEYLKWWEVLISLVSALVAYHAPVWILYFQKRLRDMEMKLEVDQMHTIIAMLCEIERVSVETILEWMERYAVIFKGPLKKCLLNFESGPQAALEELKMDAPFTPFVRTIERLQASLERIPIKQAFDDLETDRNYYQEERKEEYERIVNEKGNWGLMLGFAPLQAVIYFYLVIPFMYVSINGMDKFYEQISKII</sequence>
<dbReference type="eggNOG" id="ENOG502Z8SC">
    <property type="taxonomic scope" value="Bacteria"/>
</dbReference>
<feature type="transmembrane region" description="Helical" evidence="1">
    <location>
        <begin position="124"/>
        <end position="144"/>
    </location>
</feature>
<protein>
    <submittedName>
        <fullName evidence="2">Uncharacterized protein</fullName>
    </submittedName>
</protein>
<keyword evidence="1" id="KW-0812">Transmembrane</keyword>
<dbReference type="EMBL" id="CP003256">
    <property type="protein sequence ID" value="AGA60030.1"/>
    <property type="molecule type" value="Genomic_DNA"/>
</dbReference>
<evidence type="ECO:0000313" key="2">
    <source>
        <dbReference type="EMBL" id="AGA60030.1"/>
    </source>
</evidence>
<dbReference type="Proteomes" id="UP000010795">
    <property type="component" value="Plasmid pTHECO01"/>
</dbReference>
<keyword evidence="3" id="KW-1185">Reference proteome</keyword>